<dbReference type="AlphaFoldDB" id="A0A6L2LRD1"/>
<proteinExistence type="predicted"/>
<name>A0A6L2LRD1_TANCI</name>
<dbReference type="EMBL" id="BKCJ010005005">
    <property type="protein sequence ID" value="GEU64353.1"/>
    <property type="molecule type" value="Genomic_DNA"/>
</dbReference>
<sequence length="121" mass="13443">HVFCQVDECHSAWKIRLELDEIVKFFAQAGITEVHFLLFDPESSVFLILIEELIEKADGFAGVFLGFDGVAFFIPESQLGPFMREECHGPGAGYLSKATKTQSMAARLVSNAISLDNRQCT</sequence>
<gene>
    <name evidence="1" type="ORF">Tci_036331</name>
</gene>
<evidence type="ECO:0000313" key="1">
    <source>
        <dbReference type="EMBL" id="GEU64353.1"/>
    </source>
</evidence>
<organism evidence="1">
    <name type="scientific">Tanacetum cinerariifolium</name>
    <name type="common">Dalmatian daisy</name>
    <name type="synonym">Chrysanthemum cinerariifolium</name>
    <dbReference type="NCBI Taxonomy" id="118510"/>
    <lineage>
        <taxon>Eukaryota</taxon>
        <taxon>Viridiplantae</taxon>
        <taxon>Streptophyta</taxon>
        <taxon>Embryophyta</taxon>
        <taxon>Tracheophyta</taxon>
        <taxon>Spermatophyta</taxon>
        <taxon>Magnoliopsida</taxon>
        <taxon>eudicotyledons</taxon>
        <taxon>Gunneridae</taxon>
        <taxon>Pentapetalae</taxon>
        <taxon>asterids</taxon>
        <taxon>campanulids</taxon>
        <taxon>Asterales</taxon>
        <taxon>Asteraceae</taxon>
        <taxon>Asteroideae</taxon>
        <taxon>Anthemideae</taxon>
        <taxon>Anthemidinae</taxon>
        <taxon>Tanacetum</taxon>
    </lineage>
</organism>
<reference evidence="1" key="1">
    <citation type="journal article" date="2019" name="Sci. Rep.">
        <title>Draft genome of Tanacetum cinerariifolium, the natural source of mosquito coil.</title>
        <authorList>
            <person name="Yamashiro T."/>
            <person name="Shiraishi A."/>
            <person name="Satake H."/>
            <person name="Nakayama K."/>
        </authorList>
    </citation>
    <scope>NUCLEOTIDE SEQUENCE</scope>
</reference>
<accession>A0A6L2LRD1</accession>
<protein>
    <submittedName>
        <fullName evidence="1">Uncharacterized protein</fullName>
    </submittedName>
</protein>
<comment type="caution">
    <text evidence="1">The sequence shown here is derived from an EMBL/GenBank/DDBJ whole genome shotgun (WGS) entry which is preliminary data.</text>
</comment>
<feature type="non-terminal residue" evidence="1">
    <location>
        <position position="1"/>
    </location>
</feature>